<dbReference type="EMBL" id="UYJE01007640">
    <property type="protein sequence ID" value="VDI56685.1"/>
    <property type="molecule type" value="Genomic_DNA"/>
</dbReference>
<dbReference type="OrthoDB" id="10411327at2759"/>
<evidence type="ECO:0000313" key="3">
    <source>
        <dbReference type="EMBL" id="VDI56685.1"/>
    </source>
</evidence>
<evidence type="ECO:0000313" key="4">
    <source>
        <dbReference type="Proteomes" id="UP000596742"/>
    </source>
</evidence>
<organism evidence="3 4">
    <name type="scientific">Mytilus galloprovincialis</name>
    <name type="common">Mediterranean mussel</name>
    <dbReference type="NCBI Taxonomy" id="29158"/>
    <lineage>
        <taxon>Eukaryota</taxon>
        <taxon>Metazoa</taxon>
        <taxon>Spiralia</taxon>
        <taxon>Lophotrochozoa</taxon>
        <taxon>Mollusca</taxon>
        <taxon>Bivalvia</taxon>
        <taxon>Autobranchia</taxon>
        <taxon>Pteriomorphia</taxon>
        <taxon>Mytilida</taxon>
        <taxon>Mytiloidea</taxon>
        <taxon>Mytilidae</taxon>
        <taxon>Mytilinae</taxon>
        <taxon>Mytilus</taxon>
    </lineage>
</organism>
<comment type="caution">
    <text evidence="3">The sequence shown here is derived from an EMBL/GenBank/DDBJ whole genome shotgun (WGS) entry which is preliminary data.</text>
</comment>
<protein>
    <submittedName>
        <fullName evidence="3">Centrosomal protein CEP112</fullName>
    </submittedName>
</protein>
<keyword evidence="4" id="KW-1185">Reference proteome</keyword>
<gene>
    <name evidence="3" type="ORF">MGAL_10B017992</name>
</gene>
<dbReference type="AlphaFoldDB" id="A0A8B6FZM6"/>
<accession>A0A8B6FZM6</accession>
<dbReference type="Proteomes" id="UP000596742">
    <property type="component" value="Unassembled WGS sequence"/>
</dbReference>
<evidence type="ECO:0000256" key="2">
    <source>
        <dbReference type="SAM" id="MobiDB-lite"/>
    </source>
</evidence>
<feature type="coiled-coil region" evidence="1">
    <location>
        <begin position="245"/>
        <end position="308"/>
    </location>
</feature>
<evidence type="ECO:0000256" key="1">
    <source>
        <dbReference type="SAM" id="Coils"/>
    </source>
</evidence>
<name>A0A8B6FZM6_MYTGA</name>
<keyword evidence="1" id="KW-0175">Coiled coil</keyword>
<sequence length="347" mass="41896">MSEQEKAQYTKEFHQQTEMVHREHRKEIDTMTEQNAYKQDKDSEKIHMMEKQIHELREVVLANQLLKQQLGELELLQKHIQKDHEAETVELKMSLEQEKAQYTKEFHQQTEMVHREHRKEIDTMTEQNAYKQDKDSEKIHMMEKQIHELREVVLANQLLKQQLGELELLQKHIQKDHEAETVELKMSLEQEKAQYTKEFHQQTEMVLTEHRREIDTMTEQNAYKQAEICRFKEKQDKDSEKIQMMEEQIHELSEVKLANHQLKQQLGELGLLQKQIQKDHEAETVELKMSLEQEKAQYTKEFHQQTEMVLTEHRREIDTMTEQNAYKQEKTLRGTTFLHVVIRSDFN</sequence>
<feature type="region of interest" description="Disordered" evidence="2">
    <location>
        <begin position="1"/>
        <end position="26"/>
    </location>
</feature>
<proteinExistence type="predicted"/>
<reference evidence="3" key="1">
    <citation type="submission" date="2018-11" db="EMBL/GenBank/DDBJ databases">
        <authorList>
            <person name="Alioto T."/>
            <person name="Alioto T."/>
        </authorList>
    </citation>
    <scope>NUCLEOTIDE SEQUENCE</scope>
</reference>